<gene>
    <name evidence="3" type="ORF">CBOVIS_LOCUS11270</name>
</gene>
<reference evidence="3 4" key="1">
    <citation type="submission" date="2020-04" db="EMBL/GenBank/DDBJ databases">
        <authorList>
            <person name="Laetsch R D."/>
            <person name="Stevens L."/>
            <person name="Kumar S."/>
            <person name="Blaxter L. M."/>
        </authorList>
    </citation>
    <scope>NUCLEOTIDE SEQUENCE [LARGE SCALE GENOMIC DNA]</scope>
</reference>
<feature type="chain" id="PRO_5035743893" evidence="2">
    <location>
        <begin position="20"/>
        <end position="223"/>
    </location>
</feature>
<dbReference type="EMBL" id="CADEPM010000009">
    <property type="protein sequence ID" value="CAB3409638.1"/>
    <property type="molecule type" value="Genomic_DNA"/>
</dbReference>
<sequence>MNYFLLISIFLIYLNQLHAQKSGLLNVPPTPETLLDYGEAQEENTVAPDDQHAGIDNVIPEESHGETIGAEDLVTGEPEASTTQKAKRKTETMGPFEETAEKYVTDDRGETIGGLATVERAVTGHTGVATDENLVTDDQIQFATGAPEASTYKQDPANPSVSPADGYSTAELPDSSRWTTKTARPITITQKIDQESNGYKCLVNMLEQFATNRQRFPKRHTST</sequence>
<accession>A0A8S1F719</accession>
<evidence type="ECO:0000313" key="4">
    <source>
        <dbReference type="Proteomes" id="UP000494206"/>
    </source>
</evidence>
<feature type="signal peptide" evidence="2">
    <location>
        <begin position="1"/>
        <end position="19"/>
    </location>
</feature>
<feature type="region of interest" description="Disordered" evidence="1">
    <location>
        <begin position="146"/>
        <end position="178"/>
    </location>
</feature>
<comment type="caution">
    <text evidence="3">The sequence shown here is derived from an EMBL/GenBank/DDBJ whole genome shotgun (WGS) entry which is preliminary data.</text>
</comment>
<name>A0A8S1F719_9PELO</name>
<evidence type="ECO:0000256" key="2">
    <source>
        <dbReference type="SAM" id="SignalP"/>
    </source>
</evidence>
<evidence type="ECO:0000256" key="1">
    <source>
        <dbReference type="SAM" id="MobiDB-lite"/>
    </source>
</evidence>
<feature type="compositionally biased region" description="Polar residues" evidence="1">
    <location>
        <begin position="151"/>
        <end position="161"/>
    </location>
</feature>
<organism evidence="3 4">
    <name type="scientific">Caenorhabditis bovis</name>
    <dbReference type="NCBI Taxonomy" id="2654633"/>
    <lineage>
        <taxon>Eukaryota</taxon>
        <taxon>Metazoa</taxon>
        <taxon>Ecdysozoa</taxon>
        <taxon>Nematoda</taxon>
        <taxon>Chromadorea</taxon>
        <taxon>Rhabditida</taxon>
        <taxon>Rhabditina</taxon>
        <taxon>Rhabditomorpha</taxon>
        <taxon>Rhabditoidea</taxon>
        <taxon>Rhabditidae</taxon>
        <taxon>Peloderinae</taxon>
        <taxon>Caenorhabditis</taxon>
    </lineage>
</organism>
<proteinExistence type="predicted"/>
<keyword evidence="2" id="KW-0732">Signal</keyword>
<protein>
    <submittedName>
        <fullName evidence="3">Uncharacterized protein</fullName>
    </submittedName>
</protein>
<dbReference type="AlphaFoldDB" id="A0A8S1F719"/>
<evidence type="ECO:0000313" key="3">
    <source>
        <dbReference type="EMBL" id="CAB3409638.1"/>
    </source>
</evidence>
<dbReference type="Proteomes" id="UP000494206">
    <property type="component" value="Unassembled WGS sequence"/>
</dbReference>
<keyword evidence="4" id="KW-1185">Reference proteome</keyword>